<evidence type="ECO:0000313" key="10">
    <source>
        <dbReference type="EMBL" id="VUC20125.1"/>
    </source>
</evidence>
<evidence type="ECO:0000256" key="5">
    <source>
        <dbReference type="ARBA" id="ARBA00023239"/>
    </source>
</evidence>
<comment type="similarity">
    <text evidence="1">Belongs to the metallo-dependent hydrolases superfamily. ACMSD family.</text>
</comment>
<evidence type="ECO:0000256" key="7">
    <source>
        <dbReference type="ARBA" id="ARBA00038889"/>
    </source>
</evidence>
<protein>
    <recommendedName>
        <fullName evidence="7">6-methylsalicylate decarboxylase</fullName>
        <ecNumber evidence="7">4.1.1.52</ecNumber>
    </recommendedName>
</protein>
<dbReference type="Proteomes" id="UP000766486">
    <property type="component" value="Unassembled WGS sequence"/>
</dbReference>
<keyword evidence="5 8" id="KW-0456">Lyase</keyword>
<dbReference type="Gene3D" id="3.20.20.140">
    <property type="entry name" value="Metal-dependent hydrolases"/>
    <property type="match status" value="1"/>
</dbReference>
<evidence type="ECO:0000313" key="11">
    <source>
        <dbReference type="Proteomes" id="UP000766486"/>
    </source>
</evidence>
<sequence length="322" mass="35465">MSKIDVHHHVYPPALTKAIEEAGGDPSGWYIPAWTLELDRDINASTGVGTAILSVTAPGPTIKSNPSEAAVLARTCNEYLARIRDEDPRGYGFFLSLPSLYDTNSCLDEIRYGFDVLKADGVIVFTRYGDGHTYLGSPVFRPVWSELNKRKAVVFIHPTHPVDTGLVNPALPQPMFDYPHETGRCAMDLIVGGTLQANPDCKIILSHAGGTLPYLIYRAAVMLPHTPVSVGLSTQEIVDIAREAFYFDTAISANSITLKALFAFAKPGRVLYGSDFPNAPKESIVEFEQGLQNFSHNLHPEEWKSVQFQAAQTLFPQFRNSQ</sequence>
<proteinExistence type="inferred from homology"/>
<evidence type="ECO:0000259" key="9">
    <source>
        <dbReference type="Pfam" id="PF04909"/>
    </source>
</evidence>
<evidence type="ECO:0000256" key="3">
    <source>
        <dbReference type="ARBA" id="ARBA00022793"/>
    </source>
</evidence>
<organism evidence="10 11">
    <name type="scientific">Bionectria ochroleuca</name>
    <name type="common">Gliocladium roseum</name>
    <dbReference type="NCBI Taxonomy" id="29856"/>
    <lineage>
        <taxon>Eukaryota</taxon>
        <taxon>Fungi</taxon>
        <taxon>Dikarya</taxon>
        <taxon>Ascomycota</taxon>
        <taxon>Pezizomycotina</taxon>
        <taxon>Sordariomycetes</taxon>
        <taxon>Hypocreomycetidae</taxon>
        <taxon>Hypocreales</taxon>
        <taxon>Bionectriaceae</taxon>
        <taxon>Clonostachys</taxon>
    </lineage>
</organism>
<evidence type="ECO:0000256" key="6">
    <source>
        <dbReference type="ARBA" id="ARBA00036832"/>
    </source>
</evidence>
<keyword evidence="4" id="KW-0862">Zinc</keyword>
<dbReference type="Pfam" id="PF04909">
    <property type="entry name" value="Amidohydro_2"/>
    <property type="match status" value="1"/>
</dbReference>
<dbReference type="SUPFAM" id="SSF51556">
    <property type="entry name" value="Metallo-dependent hydrolases"/>
    <property type="match status" value="1"/>
</dbReference>
<dbReference type="EMBL" id="CABFNS010000067">
    <property type="protein sequence ID" value="VUC20125.1"/>
    <property type="molecule type" value="Genomic_DNA"/>
</dbReference>
<comment type="catalytic activity">
    <reaction evidence="6">
        <text>6-methylsalicylate + H(+) = 3-methylphenol + CO2</text>
        <dbReference type="Rhea" id="RHEA:23112"/>
        <dbReference type="ChEBI" id="CHEBI:15378"/>
        <dbReference type="ChEBI" id="CHEBI:16526"/>
        <dbReference type="ChEBI" id="CHEBI:17231"/>
        <dbReference type="ChEBI" id="CHEBI:36658"/>
        <dbReference type="EC" id="4.1.1.52"/>
    </reaction>
    <physiologicalReaction direction="left-to-right" evidence="6">
        <dbReference type="Rhea" id="RHEA:23113"/>
    </physiologicalReaction>
</comment>
<keyword evidence="11" id="KW-1185">Reference proteome</keyword>
<keyword evidence="2" id="KW-0479">Metal-binding</keyword>
<dbReference type="InterPro" id="IPR032465">
    <property type="entry name" value="ACMSD"/>
</dbReference>
<gene>
    <name evidence="10" type="ORF">CLO192961_LOCUS13051</name>
</gene>
<comment type="caution">
    <text evidence="10">The sequence shown here is derived from an EMBL/GenBank/DDBJ whole genome shotgun (WGS) entry which is preliminary data.</text>
</comment>
<evidence type="ECO:0000256" key="8">
    <source>
        <dbReference type="RuleBase" id="RU366045"/>
    </source>
</evidence>
<evidence type="ECO:0000256" key="2">
    <source>
        <dbReference type="ARBA" id="ARBA00022723"/>
    </source>
</evidence>
<keyword evidence="3 8" id="KW-0210">Decarboxylase</keyword>
<accession>A0ABY6TND4</accession>
<dbReference type="EC" id="4.1.1.52" evidence="7"/>
<dbReference type="PANTHER" id="PTHR21240:SF29">
    <property type="entry name" value="AMIDOHYDROLASE-RELATED DOMAIN-CONTAINING PROTEIN"/>
    <property type="match status" value="1"/>
</dbReference>
<dbReference type="InterPro" id="IPR032466">
    <property type="entry name" value="Metal_Hydrolase"/>
</dbReference>
<feature type="domain" description="Amidohydrolase-related" evidence="9">
    <location>
        <begin position="4"/>
        <end position="304"/>
    </location>
</feature>
<dbReference type="InterPro" id="IPR006680">
    <property type="entry name" value="Amidohydro-rel"/>
</dbReference>
<dbReference type="PANTHER" id="PTHR21240">
    <property type="entry name" value="2-AMINO-3-CARBOXYLMUCONATE-6-SEMIALDEHYDE DECARBOXYLASE"/>
    <property type="match status" value="1"/>
</dbReference>
<evidence type="ECO:0000256" key="1">
    <source>
        <dbReference type="ARBA" id="ARBA00005871"/>
    </source>
</evidence>
<reference evidence="10 11" key="1">
    <citation type="submission" date="2019-06" db="EMBL/GenBank/DDBJ databases">
        <authorList>
            <person name="Broberg M."/>
        </authorList>
    </citation>
    <scope>NUCLEOTIDE SEQUENCE [LARGE SCALE GENOMIC DNA]</scope>
</reference>
<evidence type="ECO:0000256" key="4">
    <source>
        <dbReference type="ARBA" id="ARBA00022833"/>
    </source>
</evidence>
<name>A0ABY6TND4_BIOOC</name>